<feature type="transmembrane region" description="Helical" evidence="1">
    <location>
        <begin position="90"/>
        <end position="113"/>
    </location>
</feature>
<feature type="transmembrane region" description="Helical" evidence="1">
    <location>
        <begin position="125"/>
        <end position="145"/>
    </location>
</feature>
<comment type="caution">
    <text evidence="2">The sequence shown here is derived from an EMBL/GenBank/DDBJ whole genome shotgun (WGS) entry which is preliminary data.</text>
</comment>
<keyword evidence="1" id="KW-1133">Transmembrane helix</keyword>
<organism evidence="2 3">
    <name type="scientific">Rhodococcus zopfii</name>
    <dbReference type="NCBI Taxonomy" id="43772"/>
    <lineage>
        <taxon>Bacteria</taxon>
        <taxon>Bacillati</taxon>
        <taxon>Actinomycetota</taxon>
        <taxon>Actinomycetes</taxon>
        <taxon>Mycobacteriales</taxon>
        <taxon>Nocardiaceae</taxon>
        <taxon>Rhodococcus</taxon>
    </lineage>
</organism>
<protein>
    <recommendedName>
        <fullName evidence="4">YrhK domain-containing protein</fullName>
    </recommendedName>
</protein>
<evidence type="ECO:0000313" key="2">
    <source>
        <dbReference type="EMBL" id="MDV2474844.1"/>
    </source>
</evidence>
<sequence>MQILTPAARPGFHVRPTLPKQCWGFVVGSACFAIGSAPGLTGILGPSANVVFFVGSWFFTAAALIQLLLSGPMTTEVDGAQLIRAEWLSAAVQFFGTLLFNVSTGAALRAHTIAAEKHFVWNPDAAGSVAFLLSGVLAVVAYSHVARMWEPRARDWWAVWVNMAGSVAFGISAVGAYITPAGTAESDFWSNAGTFVGALCFLVAALLSLPLGSTANPAPAGSVTAEPNR</sequence>
<name>A0ABU3WMJ0_9NOCA</name>
<proteinExistence type="predicted"/>
<reference evidence="2 3" key="1">
    <citation type="submission" date="2019-10" db="EMBL/GenBank/DDBJ databases">
        <title>Draft Genome Assembly of Rhodococcus zopfii DSM44189.</title>
        <authorList>
            <person name="Sutton J.M."/>
            <person name="Akob D.M."/>
            <person name="Bushman T.J."/>
        </authorList>
    </citation>
    <scope>NUCLEOTIDE SEQUENCE [LARGE SCALE GENOMIC DNA]</scope>
    <source>
        <strain evidence="2 3">DSM 44189</strain>
    </source>
</reference>
<evidence type="ECO:0000313" key="3">
    <source>
        <dbReference type="Proteomes" id="UP001275440"/>
    </source>
</evidence>
<evidence type="ECO:0008006" key="4">
    <source>
        <dbReference type="Google" id="ProtNLM"/>
    </source>
</evidence>
<keyword evidence="1" id="KW-0812">Transmembrane</keyword>
<keyword evidence="1" id="KW-0472">Membrane</keyword>
<feature type="transmembrane region" description="Helical" evidence="1">
    <location>
        <begin position="50"/>
        <end position="69"/>
    </location>
</feature>
<accession>A0ABU3WMJ0</accession>
<dbReference type="EMBL" id="WBMO01000001">
    <property type="protein sequence ID" value="MDV2474844.1"/>
    <property type="molecule type" value="Genomic_DNA"/>
</dbReference>
<keyword evidence="3" id="KW-1185">Reference proteome</keyword>
<gene>
    <name evidence="2" type="ORF">F8M49_04345</name>
</gene>
<dbReference type="Proteomes" id="UP001275440">
    <property type="component" value="Unassembled WGS sequence"/>
</dbReference>
<evidence type="ECO:0000256" key="1">
    <source>
        <dbReference type="SAM" id="Phobius"/>
    </source>
</evidence>
<feature type="transmembrane region" description="Helical" evidence="1">
    <location>
        <begin position="190"/>
        <end position="209"/>
    </location>
</feature>
<feature type="transmembrane region" description="Helical" evidence="1">
    <location>
        <begin position="22"/>
        <end position="44"/>
    </location>
</feature>
<feature type="transmembrane region" description="Helical" evidence="1">
    <location>
        <begin position="157"/>
        <end position="178"/>
    </location>
</feature>